<dbReference type="PANTHER" id="PTHR22593">
    <property type="entry name" value="TRANSMEMBRANE PROTEIN 18"/>
    <property type="match status" value="1"/>
</dbReference>
<gene>
    <name evidence="3" type="ORF">CDL12_16507</name>
</gene>
<feature type="region of interest" description="Disordered" evidence="1">
    <location>
        <begin position="264"/>
        <end position="287"/>
    </location>
</feature>
<dbReference type="PROSITE" id="PS50006">
    <property type="entry name" value="FHA_DOMAIN"/>
    <property type="match status" value="1"/>
</dbReference>
<proteinExistence type="predicted"/>
<dbReference type="SMART" id="SM00240">
    <property type="entry name" value="FHA"/>
    <property type="match status" value="1"/>
</dbReference>
<evidence type="ECO:0000259" key="2">
    <source>
        <dbReference type="PROSITE" id="PS50006"/>
    </source>
</evidence>
<dbReference type="SUPFAM" id="SSF49879">
    <property type="entry name" value="SMAD/FHA domain"/>
    <property type="match status" value="1"/>
</dbReference>
<reference evidence="4" key="1">
    <citation type="journal article" date="2018" name="Gigascience">
        <title>Genome assembly of the Pink Ipe (Handroanthus impetiginosus, Bignoniaceae), a highly valued, ecologically keystone Neotropical timber forest tree.</title>
        <authorList>
            <person name="Silva-Junior O.B."/>
            <person name="Grattapaglia D."/>
            <person name="Novaes E."/>
            <person name="Collevatti R.G."/>
        </authorList>
    </citation>
    <scope>NUCLEOTIDE SEQUENCE [LARGE SCALE GENOMIC DNA]</scope>
    <source>
        <strain evidence="4">cv. UFG-1</strain>
    </source>
</reference>
<dbReference type="CDD" id="cd22691">
    <property type="entry name" value="FHA_PS1-like"/>
    <property type="match status" value="1"/>
</dbReference>
<feature type="compositionally biased region" description="Polar residues" evidence="1">
    <location>
        <begin position="264"/>
        <end position="280"/>
    </location>
</feature>
<dbReference type="Pfam" id="PF00498">
    <property type="entry name" value="FHA"/>
    <property type="match status" value="1"/>
</dbReference>
<dbReference type="Gene3D" id="3.40.50.1010">
    <property type="entry name" value="5'-nuclease"/>
    <property type="match status" value="1"/>
</dbReference>
<evidence type="ECO:0000313" key="3">
    <source>
        <dbReference type="EMBL" id="PIN10905.1"/>
    </source>
</evidence>
<dbReference type="AlphaFoldDB" id="A0A2G9H093"/>
<protein>
    <recommendedName>
        <fullName evidence="2">FHA domain-containing protein</fullName>
    </recommendedName>
</protein>
<organism evidence="3 4">
    <name type="scientific">Handroanthus impetiginosus</name>
    <dbReference type="NCBI Taxonomy" id="429701"/>
    <lineage>
        <taxon>Eukaryota</taxon>
        <taxon>Viridiplantae</taxon>
        <taxon>Streptophyta</taxon>
        <taxon>Embryophyta</taxon>
        <taxon>Tracheophyta</taxon>
        <taxon>Spermatophyta</taxon>
        <taxon>Magnoliopsida</taxon>
        <taxon>eudicotyledons</taxon>
        <taxon>Gunneridae</taxon>
        <taxon>Pentapetalae</taxon>
        <taxon>asterids</taxon>
        <taxon>lamiids</taxon>
        <taxon>Lamiales</taxon>
        <taxon>Bignoniaceae</taxon>
        <taxon>Crescentiina</taxon>
        <taxon>Tabebuia alliance</taxon>
        <taxon>Handroanthus</taxon>
    </lineage>
</organism>
<dbReference type="OrthoDB" id="444265at2759"/>
<keyword evidence="4" id="KW-1185">Reference proteome</keyword>
<comment type="caution">
    <text evidence="3">The sequence shown here is derived from an EMBL/GenBank/DDBJ whole genome shotgun (WGS) entry which is preliminary data.</text>
</comment>
<name>A0A2G9H093_9LAMI</name>
<dbReference type="CDD" id="cd09880">
    <property type="entry name" value="PIN_Smg5-6-like"/>
    <property type="match status" value="1"/>
</dbReference>
<dbReference type="InterPro" id="IPR000253">
    <property type="entry name" value="FHA_dom"/>
</dbReference>
<dbReference type="Pfam" id="PF13638">
    <property type="entry name" value="PIN_4"/>
    <property type="match status" value="1"/>
</dbReference>
<dbReference type="STRING" id="429701.A0A2G9H093"/>
<evidence type="ECO:0000256" key="1">
    <source>
        <dbReference type="SAM" id="MobiDB-lite"/>
    </source>
</evidence>
<dbReference type="InterPro" id="IPR002716">
    <property type="entry name" value="PIN_dom"/>
</dbReference>
<evidence type="ECO:0000313" key="4">
    <source>
        <dbReference type="Proteomes" id="UP000231279"/>
    </source>
</evidence>
<sequence>MAENQEQGKPNEREIPVLTVLKNNCILKNIFLLDNPPSISPSSSSVNENDDKESETEELLVVGRHPDCNIKLEHPSISRFHLRIHSKPSSRSLFVTDLSSVHGTWISGKRIEPGVTMELNEGDTLHLGASSRLYRLHWVPLSRAYDVDNPFVPQLDDADPAEGEETERVIDQDENTLSCGNDQMLTMDDNVEGLEKLFPDEDRCTSMVKTSPMAPVTPEDICSPFCNEEEVEKDCSLGEYNQENGPFHLEKERSTPQACFPSEAYQSVSQQETTDVSGLNSEKKSGLSICSRRGKNESVKIETSRSRGSFEMINIPLFDENHMSELVLEDHYAHPDNNEQIFTPDKQETTEVSGLNSEKKSGLSIWSRRSGKDESVKIETSRSRGSCERINIPLFDENHVSELVLEDRYARPDNNEQIFTLDKENMYSEQIFTPNKQNTYNDQIFTPDKENMSPNSRLVKLLKSIGEEVSKSELISKTPISSADQDEVEIFTPDKENMTPNSHLLKSMKNIKKYRSSPLKRANNSNMYQEEAVLHTSDNREVLQERKSTNSAFKSCISLKKEAAFLNARADRDPFRPLPLNSTTISDANSKPSVHEDTMVNHLHNNTTKVEETSWIIVVDTACLLNKKSRKELQLLRGLRGTSLVIPRIVVRELDCMKRQGSFFTRTTEVSAALQWIQESMAVAKWWIHVQTSAEEGRLIPPTPPASPHWFSDEKGPFSVGSKPFSPYNLQEIVTPTAADHILECALLFRRTKNEGQLVLLSDDVALKIKAMAEGVVCETAEEFRRSLVNPFSSRFLYSNSSPIGPTWSCADDTVLKEKYYPSPSRKLSKSGEGVKGLKLILLHNSNFRHITPVS</sequence>
<dbReference type="InterPro" id="IPR008984">
    <property type="entry name" value="SMAD_FHA_dom_sf"/>
</dbReference>
<dbReference type="GO" id="GO:0031965">
    <property type="term" value="C:nuclear membrane"/>
    <property type="evidence" value="ECO:0007669"/>
    <property type="project" value="TreeGrafter"/>
</dbReference>
<dbReference type="Gene3D" id="2.60.200.20">
    <property type="match status" value="1"/>
</dbReference>
<accession>A0A2G9H093</accession>
<dbReference type="PANTHER" id="PTHR22593:SF8">
    <property type="entry name" value="FHA DOMAIN-CONTAINING PROTEIN PS1"/>
    <property type="match status" value="1"/>
</dbReference>
<dbReference type="EMBL" id="NKXS01003088">
    <property type="protein sequence ID" value="PIN10905.1"/>
    <property type="molecule type" value="Genomic_DNA"/>
</dbReference>
<feature type="domain" description="FHA" evidence="2">
    <location>
        <begin position="60"/>
        <end position="111"/>
    </location>
</feature>
<dbReference type="Proteomes" id="UP000231279">
    <property type="component" value="Unassembled WGS sequence"/>
</dbReference>